<gene>
    <name evidence="1" type="ORF">D9619_010378</name>
</gene>
<name>A0A8H5ERX4_9AGAR</name>
<dbReference type="Proteomes" id="UP000567179">
    <property type="component" value="Unassembled WGS sequence"/>
</dbReference>
<dbReference type="AlphaFoldDB" id="A0A8H5ERX4"/>
<accession>A0A8H5ERX4</accession>
<comment type="caution">
    <text evidence="1">The sequence shown here is derived from an EMBL/GenBank/DDBJ whole genome shotgun (WGS) entry which is preliminary data.</text>
</comment>
<evidence type="ECO:0000313" key="2">
    <source>
        <dbReference type="Proteomes" id="UP000567179"/>
    </source>
</evidence>
<evidence type="ECO:0000313" key="1">
    <source>
        <dbReference type="EMBL" id="KAF5310124.1"/>
    </source>
</evidence>
<keyword evidence="2" id="KW-1185">Reference proteome</keyword>
<evidence type="ECO:0008006" key="3">
    <source>
        <dbReference type="Google" id="ProtNLM"/>
    </source>
</evidence>
<reference evidence="1 2" key="1">
    <citation type="journal article" date="2020" name="ISME J.">
        <title>Uncovering the hidden diversity of litter-decomposition mechanisms in mushroom-forming fungi.</title>
        <authorList>
            <person name="Floudas D."/>
            <person name="Bentzer J."/>
            <person name="Ahren D."/>
            <person name="Johansson T."/>
            <person name="Persson P."/>
            <person name="Tunlid A."/>
        </authorList>
    </citation>
    <scope>NUCLEOTIDE SEQUENCE [LARGE SCALE GENOMIC DNA]</scope>
    <source>
        <strain evidence="1 2">CBS 101986</strain>
    </source>
</reference>
<proteinExistence type="predicted"/>
<protein>
    <recommendedName>
        <fullName evidence="3">HNH nuclease domain-containing protein</fullName>
    </recommendedName>
</protein>
<dbReference type="OrthoDB" id="2104739at2759"/>
<dbReference type="EMBL" id="JAACJJ010000058">
    <property type="protein sequence ID" value="KAF5310124.1"/>
    <property type="molecule type" value="Genomic_DNA"/>
</dbReference>
<sequence>MVKKINRIQRTEKKAQFDELVELGLMYRNRLLCVFRSAGPDPPPSRVNSPATLDALKKQTIDAMKNEPPTEHNIKNQALLRDGFKCTVTGLYDYDTCLLMEANERGDKRTCTTQAAYLFPAAVVDVPKQSSASAFALLTMFGLASQAESLYSDAFNSLQNVITVETSLYTLFDSFDLWLEPVAGQEQTYDVCGPLIDNNAPWWTGPLPSRITLQVDPLAEAKAAERELTLSLPDPRLIAVRAICARVSNKSGAIEHMDQILEDLKNSMGLAENGSMADLLAARLSMITA</sequence>
<organism evidence="1 2">
    <name type="scientific">Psilocybe cf. subviscida</name>
    <dbReference type="NCBI Taxonomy" id="2480587"/>
    <lineage>
        <taxon>Eukaryota</taxon>
        <taxon>Fungi</taxon>
        <taxon>Dikarya</taxon>
        <taxon>Basidiomycota</taxon>
        <taxon>Agaricomycotina</taxon>
        <taxon>Agaricomycetes</taxon>
        <taxon>Agaricomycetidae</taxon>
        <taxon>Agaricales</taxon>
        <taxon>Agaricineae</taxon>
        <taxon>Strophariaceae</taxon>
        <taxon>Psilocybe</taxon>
    </lineage>
</organism>